<dbReference type="PANTHER" id="PTHR45768:SF18">
    <property type="entry name" value="RING-H2 FINGER PROTEIN ATL47-RELATED"/>
    <property type="match status" value="1"/>
</dbReference>
<evidence type="ECO:0000313" key="14">
    <source>
        <dbReference type="EMBL" id="CAL1131869.1"/>
    </source>
</evidence>
<keyword evidence="16" id="KW-1185">Reference proteome</keyword>
<dbReference type="PANTHER" id="PTHR45768">
    <property type="entry name" value="E3 UBIQUITIN-PROTEIN LIGASE RNF13-LIKE"/>
    <property type="match status" value="1"/>
</dbReference>
<reference evidence="14" key="2">
    <citation type="submission" date="2024-04" db="EMBL/GenBank/DDBJ databases">
        <authorList>
            <person name="Chen Y."/>
            <person name="Shah S."/>
            <person name="Dougan E. K."/>
            <person name="Thang M."/>
            <person name="Chan C."/>
        </authorList>
    </citation>
    <scope>NUCLEOTIDE SEQUENCE [LARGE SCALE GENOMIC DNA]</scope>
</reference>
<dbReference type="GO" id="GO:0008270">
    <property type="term" value="F:zinc ion binding"/>
    <property type="evidence" value="ECO:0007669"/>
    <property type="project" value="UniProtKB-KW"/>
</dbReference>
<evidence type="ECO:0000256" key="6">
    <source>
        <dbReference type="ARBA" id="ARBA00022771"/>
    </source>
</evidence>
<keyword evidence="8" id="KW-0862">Zinc</keyword>
<evidence type="ECO:0000256" key="10">
    <source>
        <dbReference type="ARBA" id="ARBA00023136"/>
    </source>
</evidence>
<evidence type="ECO:0000313" key="15">
    <source>
        <dbReference type="EMBL" id="CAL4765806.1"/>
    </source>
</evidence>
<keyword evidence="4" id="KW-0812">Transmembrane</keyword>
<dbReference type="AlphaFoldDB" id="A0A9P1BS71"/>
<comment type="pathway">
    <text evidence="2">Protein modification; protein ubiquitination.</text>
</comment>
<dbReference type="GO" id="GO:0016020">
    <property type="term" value="C:membrane"/>
    <property type="evidence" value="ECO:0007669"/>
    <property type="project" value="UniProtKB-SubCell"/>
</dbReference>
<dbReference type="OrthoDB" id="4348522at2759"/>
<comment type="subcellular location">
    <subcellularLocation>
        <location evidence="1">Membrane</location>
        <topology evidence="1">Single-pass membrane protein</topology>
    </subcellularLocation>
</comment>
<dbReference type="SMART" id="SM00184">
    <property type="entry name" value="RING"/>
    <property type="match status" value="1"/>
</dbReference>
<dbReference type="EMBL" id="CAMXCT020000415">
    <property type="protein sequence ID" value="CAL1131869.1"/>
    <property type="molecule type" value="Genomic_DNA"/>
</dbReference>
<accession>A0A9P1BS71</accession>
<dbReference type="SUPFAM" id="SSF57850">
    <property type="entry name" value="RING/U-box"/>
    <property type="match status" value="1"/>
</dbReference>
<dbReference type="PROSITE" id="PS50089">
    <property type="entry name" value="ZF_RING_2"/>
    <property type="match status" value="1"/>
</dbReference>
<evidence type="ECO:0000256" key="11">
    <source>
        <dbReference type="PROSITE-ProRule" id="PRU00175"/>
    </source>
</evidence>
<keyword evidence="10" id="KW-0472">Membrane</keyword>
<evidence type="ECO:0000256" key="1">
    <source>
        <dbReference type="ARBA" id="ARBA00004167"/>
    </source>
</evidence>
<dbReference type="GO" id="GO:0016740">
    <property type="term" value="F:transferase activity"/>
    <property type="evidence" value="ECO:0007669"/>
    <property type="project" value="UniProtKB-KW"/>
</dbReference>
<evidence type="ECO:0000256" key="3">
    <source>
        <dbReference type="ARBA" id="ARBA00022679"/>
    </source>
</evidence>
<comment type="caution">
    <text evidence="13">The sequence shown here is derived from an EMBL/GenBank/DDBJ whole genome shotgun (WGS) entry which is preliminary data.</text>
</comment>
<dbReference type="Pfam" id="PF13639">
    <property type="entry name" value="zf-RING_2"/>
    <property type="match status" value="1"/>
</dbReference>
<dbReference type="InterPro" id="IPR013083">
    <property type="entry name" value="Znf_RING/FYVE/PHD"/>
</dbReference>
<proteinExistence type="predicted"/>
<evidence type="ECO:0000256" key="2">
    <source>
        <dbReference type="ARBA" id="ARBA00004906"/>
    </source>
</evidence>
<keyword evidence="7" id="KW-0833">Ubl conjugation pathway</keyword>
<dbReference type="Gene3D" id="3.30.40.10">
    <property type="entry name" value="Zinc/RING finger domain, C3HC4 (zinc finger)"/>
    <property type="match status" value="1"/>
</dbReference>
<dbReference type="InterPro" id="IPR011989">
    <property type="entry name" value="ARM-like"/>
</dbReference>
<dbReference type="Gene3D" id="1.25.10.10">
    <property type="entry name" value="Leucine-rich Repeat Variant"/>
    <property type="match status" value="1"/>
</dbReference>
<name>A0A9P1BS71_9DINO</name>
<keyword evidence="9" id="KW-1133">Transmembrane helix</keyword>
<organism evidence="13">
    <name type="scientific">Cladocopium goreaui</name>
    <dbReference type="NCBI Taxonomy" id="2562237"/>
    <lineage>
        <taxon>Eukaryota</taxon>
        <taxon>Sar</taxon>
        <taxon>Alveolata</taxon>
        <taxon>Dinophyceae</taxon>
        <taxon>Suessiales</taxon>
        <taxon>Symbiodiniaceae</taxon>
        <taxon>Cladocopium</taxon>
    </lineage>
</organism>
<feature type="domain" description="RING-type" evidence="12">
    <location>
        <begin position="37"/>
        <end position="78"/>
    </location>
</feature>
<keyword evidence="5" id="KW-0479">Metal-binding</keyword>
<keyword evidence="6 11" id="KW-0863">Zinc-finger</keyword>
<evidence type="ECO:0000313" key="16">
    <source>
        <dbReference type="Proteomes" id="UP001152797"/>
    </source>
</evidence>
<evidence type="ECO:0000256" key="7">
    <source>
        <dbReference type="ARBA" id="ARBA00022786"/>
    </source>
</evidence>
<dbReference type="SUPFAM" id="SSF48371">
    <property type="entry name" value="ARM repeat"/>
    <property type="match status" value="1"/>
</dbReference>
<dbReference type="Proteomes" id="UP001152797">
    <property type="component" value="Unassembled WGS sequence"/>
</dbReference>
<evidence type="ECO:0000256" key="4">
    <source>
        <dbReference type="ARBA" id="ARBA00022692"/>
    </source>
</evidence>
<dbReference type="InterPro" id="IPR016024">
    <property type="entry name" value="ARM-type_fold"/>
</dbReference>
<evidence type="ECO:0000256" key="8">
    <source>
        <dbReference type="ARBA" id="ARBA00022833"/>
    </source>
</evidence>
<reference evidence="13" key="1">
    <citation type="submission" date="2022-10" db="EMBL/GenBank/DDBJ databases">
        <authorList>
            <person name="Chen Y."/>
            <person name="Dougan E. K."/>
            <person name="Chan C."/>
            <person name="Rhodes N."/>
            <person name="Thang M."/>
        </authorList>
    </citation>
    <scope>NUCLEOTIDE SEQUENCE</scope>
</reference>
<evidence type="ECO:0000313" key="13">
    <source>
        <dbReference type="EMBL" id="CAI3978494.1"/>
    </source>
</evidence>
<protein>
    <submittedName>
        <fullName evidence="15">RING-H2 finger protein ATL3 (RING-type E 3 ubiquitin transferase ATL3)</fullName>
    </submittedName>
</protein>
<evidence type="ECO:0000256" key="9">
    <source>
        <dbReference type="ARBA" id="ARBA00022989"/>
    </source>
</evidence>
<gene>
    <name evidence="13" type="ORF">C1SCF055_LOCUS6544</name>
</gene>
<dbReference type="EMBL" id="CAMXCT010000415">
    <property type="protein sequence ID" value="CAI3978494.1"/>
    <property type="molecule type" value="Genomic_DNA"/>
</dbReference>
<evidence type="ECO:0000259" key="12">
    <source>
        <dbReference type="PROSITE" id="PS50089"/>
    </source>
</evidence>
<dbReference type="InterPro" id="IPR001841">
    <property type="entry name" value="Znf_RING"/>
</dbReference>
<evidence type="ECO:0000256" key="5">
    <source>
        <dbReference type="ARBA" id="ARBA00022723"/>
    </source>
</evidence>
<dbReference type="EMBL" id="CAMXCT030000415">
    <property type="protein sequence ID" value="CAL4765806.1"/>
    <property type="molecule type" value="Genomic_DNA"/>
</dbReference>
<sequence length="524" mass="56169">MGASLARREEVRLLSAQSNFQPFEDRPERWERSEEVCAVCLSELSRAKCFQLPECGHNYHALCVASAFQIQQLCPLCRTAVSDGTCMEVVAEINSSSSPPIVDPAGKSRARSSSARSLFAGAGVAGARFAAELLTELAQRQRTVDEALSLEETINAMRRAAKQGDDSKIPMIAAVLQSPANSSGDVEIELRIAAVQALRALVPAFPAAWPGWQAVRGLLQSVSLEDTEEELRLAAIQALKEVSRRDARDEALFVARGILEDRKGSRERRLAAGALLQAIAGPSDFEVARVALLALDERYSCSLRTHAAHTLRSCAGPRGASPGLVLELARVAARSEWPEARCEAVNLVGQIEDFGGEGMIALAAALEDKHDEVSQAAVRAIASLWPPEPGQASQQALQALLLVLAQPERAELRCEVLLVLPRLVGRGISEAAAAVGVALADSDVSVSNAAAQALRKMSLRGDRALQDILLQHISRPDPELCKVCVELLGLIFERGSDGERTLIALRDGPDEDLASVANSALKRL</sequence>
<keyword evidence="3 15" id="KW-0808">Transferase</keyword>